<evidence type="ECO:0000256" key="2">
    <source>
        <dbReference type="ARBA" id="ARBA00011738"/>
    </source>
</evidence>
<keyword evidence="5 8" id="KW-0378">Hydrolase</keyword>
<dbReference type="Gene3D" id="3.40.140.10">
    <property type="entry name" value="Cytidine Deaminase, domain 2"/>
    <property type="match status" value="1"/>
</dbReference>
<comment type="cofactor">
    <cofactor evidence="8">
        <name>Zn(2+)</name>
        <dbReference type="ChEBI" id="CHEBI:29105"/>
    </cofactor>
    <text evidence="8">Binds 1 zinc ion per subunit.</text>
</comment>
<evidence type="ECO:0000256" key="7">
    <source>
        <dbReference type="ARBA" id="ARBA00048045"/>
    </source>
</evidence>
<dbReference type="GO" id="GO:0002100">
    <property type="term" value="P:tRNA wobble adenosine to inosine editing"/>
    <property type="evidence" value="ECO:0007669"/>
    <property type="project" value="UniProtKB-UniRule"/>
</dbReference>
<evidence type="ECO:0000259" key="9">
    <source>
        <dbReference type="PROSITE" id="PS51747"/>
    </source>
</evidence>
<evidence type="ECO:0000256" key="1">
    <source>
        <dbReference type="ARBA" id="ARBA00010669"/>
    </source>
</evidence>
<accession>A0AAE6FTU6</accession>
<name>A0AAE6FTU6_9PROT</name>
<keyword evidence="6 8" id="KW-0862">Zinc</keyword>
<dbReference type="InterPro" id="IPR058535">
    <property type="entry name" value="MafB19-deam"/>
</dbReference>
<comment type="function">
    <text evidence="8">Catalyzes the deamination of adenosine to inosine at the wobble position 34 of tRNA(Arg2).</text>
</comment>
<keyword evidence="11" id="KW-1185">Reference proteome</keyword>
<evidence type="ECO:0000256" key="3">
    <source>
        <dbReference type="ARBA" id="ARBA00022694"/>
    </source>
</evidence>
<comment type="similarity">
    <text evidence="1">Belongs to the cytidine and deoxycytidylate deaminase family. ADAT2 subfamily.</text>
</comment>
<feature type="binding site" evidence="8">
    <location>
        <position position="91"/>
    </location>
    <ligand>
        <name>Zn(2+)</name>
        <dbReference type="ChEBI" id="CHEBI:29105"/>
        <note>catalytic</note>
    </ligand>
</feature>
<dbReference type="PANTHER" id="PTHR11079">
    <property type="entry name" value="CYTOSINE DEAMINASE FAMILY MEMBER"/>
    <property type="match status" value="1"/>
</dbReference>
<dbReference type="AlphaFoldDB" id="A0AAE6FTU6"/>
<dbReference type="EC" id="3.5.4.33" evidence="8"/>
<organism evidence="10 11">
    <name type="scientific">Candidatus Methylopumilus rimovensis</name>
    <dbReference type="NCBI Taxonomy" id="2588535"/>
    <lineage>
        <taxon>Bacteria</taxon>
        <taxon>Pseudomonadati</taxon>
        <taxon>Pseudomonadota</taxon>
        <taxon>Betaproteobacteria</taxon>
        <taxon>Nitrosomonadales</taxon>
        <taxon>Methylophilaceae</taxon>
        <taxon>Candidatus Methylopumilus</taxon>
    </lineage>
</organism>
<evidence type="ECO:0000313" key="10">
    <source>
        <dbReference type="EMBL" id="QDD13721.1"/>
    </source>
</evidence>
<keyword evidence="4 8" id="KW-0479">Metal-binding</keyword>
<dbReference type="Proteomes" id="UP000312102">
    <property type="component" value="Chromosome"/>
</dbReference>
<feature type="binding site" evidence="8">
    <location>
        <position position="88"/>
    </location>
    <ligand>
        <name>Zn(2+)</name>
        <dbReference type="ChEBI" id="CHEBI:29105"/>
        <note>catalytic</note>
    </ligand>
</feature>
<dbReference type="GO" id="GO:0008270">
    <property type="term" value="F:zinc ion binding"/>
    <property type="evidence" value="ECO:0007669"/>
    <property type="project" value="UniProtKB-UniRule"/>
</dbReference>
<dbReference type="InterPro" id="IPR002125">
    <property type="entry name" value="CMP_dCMP_dom"/>
</dbReference>
<dbReference type="PROSITE" id="PS00903">
    <property type="entry name" value="CYT_DCMP_DEAMINASES_1"/>
    <property type="match status" value="1"/>
</dbReference>
<dbReference type="GO" id="GO:0052717">
    <property type="term" value="F:tRNA-specific adenosine-34 deaminase activity"/>
    <property type="evidence" value="ECO:0007669"/>
    <property type="project" value="UniProtKB-UniRule"/>
</dbReference>
<feature type="binding site" evidence="8">
    <location>
        <position position="58"/>
    </location>
    <ligand>
        <name>Zn(2+)</name>
        <dbReference type="ChEBI" id="CHEBI:29105"/>
        <note>catalytic</note>
    </ligand>
</feature>
<evidence type="ECO:0000256" key="4">
    <source>
        <dbReference type="ARBA" id="ARBA00022723"/>
    </source>
</evidence>
<comment type="catalytic activity">
    <reaction evidence="7 8">
        <text>adenosine(34) in tRNA + H2O + H(+) = inosine(34) in tRNA + NH4(+)</text>
        <dbReference type="Rhea" id="RHEA:43168"/>
        <dbReference type="Rhea" id="RHEA-COMP:10373"/>
        <dbReference type="Rhea" id="RHEA-COMP:10374"/>
        <dbReference type="ChEBI" id="CHEBI:15377"/>
        <dbReference type="ChEBI" id="CHEBI:15378"/>
        <dbReference type="ChEBI" id="CHEBI:28938"/>
        <dbReference type="ChEBI" id="CHEBI:74411"/>
        <dbReference type="ChEBI" id="CHEBI:82852"/>
        <dbReference type="EC" id="3.5.4.33"/>
    </reaction>
</comment>
<reference evidence="10 11" key="1">
    <citation type="journal article" date="2019" name="ISME J.">
        <title>Evolution in action: habitat transition from sediment to the pelagial leads to genome streamlining in Methylophilaceae.</title>
        <authorList>
            <person name="Salcher M."/>
            <person name="Schaefle D."/>
            <person name="Kaspar M."/>
            <person name="Neuenschwander S.M."/>
            <person name="Ghai R."/>
        </authorList>
    </citation>
    <scope>NUCLEOTIDE SEQUENCE [LARGE SCALE GENOMIC DNA]</scope>
    <source>
        <strain evidence="10 11">MMS-RI-1</strain>
    </source>
</reference>
<dbReference type="FunFam" id="3.40.140.10:FF:000005">
    <property type="entry name" value="tRNA-specific adenosine deaminase"/>
    <property type="match status" value="1"/>
</dbReference>
<dbReference type="NCBIfam" id="NF008113">
    <property type="entry name" value="PRK10860.1"/>
    <property type="match status" value="1"/>
</dbReference>
<dbReference type="PANTHER" id="PTHR11079:SF202">
    <property type="entry name" value="TRNA-SPECIFIC ADENOSINE DEAMINASE"/>
    <property type="match status" value="1"/>
</dbReference>
<evidence type="ECO:0000256" key="8">
    <source>
        <dbReference type="HAMAP-Rule" id="MF_00972"/>
    </source>
</evidence>
<comment type="subunit">
    <text evidence="2 8">Homodimer.</text>
</comment>
<dbReference type="InterPro" id="IPR016192">
    <property type="entry name" value="APOBEC/CMP_deaminase_Zn-bd"/>
</dbReference>
<dbReference type="HAMAP" id="MF_00972">
    <property type="entry name" value="tRNA_aden_deaminase"/>
    <property type="match status" value="1"/>
</dbReference>
<dbReference type="SUPFAM" id="SSF53927">
    <property type="entry name" value="Cytidine deaminase-like"/>
    <property type="match status" value="1"/>
</dbReference>
<sequence>MNHFMTDEDLKFMKLALELAKKAELKNEVPVGALVVRDGKIIGRGMNTSISDYDPTSHAEINAIREAAKAIKNYRLKDCTIYVTLEPCAMCVGAIQHARIEKIIYGAPDPKTGACGSMIDLISVKEINHHAEALGGILEKECGQILKDFFLSKRKKP</sequence>
<dbReference type="KEGG" id="mrk:FIT61_04650"/>
<dbReference type="InterPro" id="IPR016193">
    <property type="entry name" value="Cytidine_deaminase-like"/>
</dbReference>
<evidence type="ECO:0000313" key="11">
    <source>
        <dbReference type="Proteomes" id="UP000312102"/>
    </source>
</evidence>
<dbReference type="Pfam" id="PF14437">
    <property type="entry name" value="MafB19-deam"/>
    <property type="match status" value="1"/>
</dbReference>
<keyword evidence="3 8" id="KW-0819">tRNA processing</keyword>
<feature type="domain" description="CMP/dCMP-type deaminase" evidence="9">
    <location>
        <begin position="7"/>
        <end position="126"/>
    </location>
</feature>
<dbReference type="PROSITE" id="PS51747">
    <property type="entry name" value="CYT_DCMP_DEAMINASES_2"/>
    <property type="match status" value="1"/>
</dbReference>
<proteinExistence type="inferred from homology"/>
<feature type="active site" description="Proton donor" evidence="8">
    <location>
        <position position="60"/>
    </location>
</feature>
<evidence type="ECO:0000256" key="6">
    <source>
        <dbReference type="ARBA" id="ARBA00022833"/>
    </source>
</evidence>
<dbReference type="CDD" id="cd01285">
    <property type="entry name" value="nucleoside_deaminase"/>
    <property type="match status" value="1"/>
</dbReference>
<gene>
    <name evidence="8 10" type="primary">tadA</name>
    <name evidence="10" type="ORF">FIT61_04650</name>
</gene>
<dbReference type="EMBL" id="CP040986">
    <property type="protein sequence ID" value="QDD13721.1"/>
    <property type="molecule type" value="Genomic_DNA"/>
</dbReference>
<protein>
    <recommendedName>
        <fullName evidence="8">tRNA-specific adenosine deaminase</fullName>
        <ecNumber evidence="8">3.5.4.33</ecNumber>
    </recommendedName>
</protein>
<evidence type="ECO:0000256" key="5">
    <source>
        <dbReference type="ARBA" id="ARBA00022801"/>
    </source>
</evidence>
<dbReference type="InterPro" id="IPR028883">
    <property type="entry name" value="tRNA_aden_deaminase"/>
</dbReference>